<reference evidence="1 2" key="1">
    <citation type="submission" date="2019-05" db="EMBL/GenBank/DDBJ databases">
        <authorList>
            <person name="Pope W.H."/>
            <person name="Garlena R.A."/>
            <person name="Russell D.A."/>
            <person name="Jacobs-Sera D."/>
            <person name="Hatfull G.F."/>
        </authorList>
    </citation>
    <scope>NUCLEOTIDE SEQUENCE [LARGE SCALE GENOMIC DNA]</scope>
</reference>
<keyword evidence="2" id="KW-1185">Reference proteome</keyword>
<proteinExistence type="predicted"/>
<gene>
    <name evidence="1" type="primary">20</name>
    <name evidence="1" type="ORF">SEA_PUPPER_20</name>
</gene>
<accession>A0A4Y6EKE4</accession>
<dbReference type="Proteomes" id="UP000318375">
    <property type="component" value="Segment"/>
</dbReference>
<dbReference type="RefSeq" id="YP_010058809.1">
    <property type="nucleotide sequence ID" value="NC_054723.1"/>
</dbReference>
<evidence type="ECO:0000313" key="2">
    <source>
        <dbReference type="Proteomes" id="UP000318375"/>
    </source>
</evidence>
<dbReference type="KEGG" id="vg:64766038"/>
<name>A0A4Y6EKE4_9CAUD</name>
<dbReference type="EMBL" id="MK977695">
    <property type="protein sequence ID" value="QDF18507.1"/>
    <property type="molecule type" value="Genomic_DNA"/>
</dbReference>
<sequence length="45" mass="5326">MGDRDRHRYVDTPQIEADECYRCLGSESDPVHFTWHELLDMESGK</sequence>
<evidence type="ECO:0000313" key="1">
    <source>
        <dbReference type="EMBL" id="QDF18507.1"/>
    </source>
</evidence>
<protein>
    <submittedName>
        <fullName evidence="1">Uncharacterized protein</fullName>
    </submittedName>
</protein>
<organism evidence="1 2">
    <name type="scientific">Gordonia phage Pupper</name>
    <dbReference type="NCBI Taxonomy" id="2571249"/>
    <lineage>
        <taxon>Viruses</taxon>
        <taxon>Duplodnaviria</taxon>
        <taxon>Heunggongvirae</taxon>
        <taxon>Uroviricota</taxon>
        <taxon>Caudoviricetes</taxon>
        <taxon>Puppervirus</taxon>
        <taxon>Puppervirus Pupper</taxon>
    </lineage>
</organism>
<dbReference type="GeneID" id="64766038"/>